<dbReference type="Gene3D" id="1.10.10.10">
    <property type="entry name" value="Winged helix-like DNA-binding domain superfamily/Winged helix DNA-binding domain"/>
    <property type="match status" value="1"/>
</dbReference>
<gene>
    <name evidence="8" type="ORF">BECKDK2373B_GA0170837_105424</name>
    <name evidence="7" type="ORF">BECKDK2373C_GA0170839_104237</name>
</gene>
<feature type="binding site" evidence="4">
    <location>
        <begin position="209"/>
        <end position="216"/>
    </location>
    <ligand>
        <name>ATP</name>
        <dbReference type="ChEBI" id="CHEBI:30616"/>
    </ligand>
</feature>
<feature type="region of interest" description="Disordered" evidence="5">
    <location>
        <begin position="1"/>
        <end position="21"/>
    </location>
</feature>
<sequence length="377" mass="44211">MKERSVSHSKKPNRNGFRLQPLPPAVELESRAILRQLSLAHRYLAELKGMATTIPNESILINTLTLQEAKDSSEVENIITTHDELYRDSLFRDYARNPAAKEVNDYATALRVGFEKIREDGLITVNRLLEIHRVLEQNDAGLRKLPGTELKNERTGEIVYTPPQDYETIITLMSNLERFINDSEMLDADPLVKMAVIHYQFESIHPFYDGNGRTGRILNILYLVAQRLLDIPILYLSRYIIRTKDAYYRKLQAVRDEEAWEAWIRHILEGVEQTAWETIGLIREIKLLMQEYKHRIRSEFPKIYSQDLLNNLFRHPYTKIEFVQRNLRISRITATKYLEQLSQAGFIEKHKMGRNNYYVNQRLFSLLSLMQKSDRAS</sequence>
<evidence type="ECO:0000256" key="3">
    <source>
        <dbReference type="PIRSR" id="PIRSR640198-1"/>
    </source>
</evidence>
<comment type="catalytic activity">
    <reaction evidence="1">
        <text>L-tyrosyl-[protein] + ATP = O-(5'-adenylyl)-L-tyrosyl-[protein] + diphosphate</text>
        <dbReference type="Rhea" id="RHEA:54288"/>
        <dbReference type="Rhea" id="RHEA-COMP:10136"/>
        <dbReference type="Rhea" id="RHEA-COMP:13846"/>
        <dbReference type="ChEBI" id="CHEBI:30616"/>
        <dbReference type="ChEBI" id="CHEBI:33019"/>
        <dbReference type="ChEBI" id="CHEBI:46858"/>
        <dbReference type="ChEBI" id="CHEBI:83624"/>
        <dbReference type="EC" id="2.7.7.108"/>
    </reaction>
</comment>
<keyword evidence="1" id="KW-0808">Transferase</keyword>
<dbReference type="GO" id="GO:0005524">
    <property type="term" value="F:ATP binding"/>
    <property type="evidence" value="ECO:0007669"/>
    <property type="project" value="UniProtKB-UniRule"/>
</dbReference>
<dbReference type="InterPro" id="IPR040198">
    <property type="entry name" value="Fido_containing"/>
</dbReference>
<keyword evidence="1 2" id="KW-0547">Nucleotide-binding</keyword>
<evidence type="ECO:0000313" key="7">
    <source>
        <dbReference type="EMBL" id="VFJ54269.1"/>
    </source>
</evidence>
<dbReference type="SUPFAM" id="SSF140931">
    <property type="entry name" value="Fic-like"/>
    <property type="match status" value="1"/>
</dbReference>
<dbReference type="Gene3D" id="1.10.3290.10">
    <property type="entry name" value="Fido-like domain"/>
    <property type="match status" value="1"/>
</dbReference>
<feature type="binding site" evidence="2">
    <location>
        <position position="76"/>
    </location>
    <ligand>
        <name>ATP</name>
        <dbReference type="ChEBI" id="CHEBI:30616"/>
    </ligand>
</feature>
<keyword evidence="1 2" id="KW-0067">ATP-binding</keyword>
<dbReference type="InterPro" id="IPR036597">
    <property type="entry name" value="Fido-like_dom_sf"/>
</dbReference>
<dbReference type="PANTHER" id="PTHR13504">
    <property type="entry name" value="FIDO DOMAIN-CONTAINING PROTEIN DDB_G0283145"/>
    <property type="match status" value="1"/>
</dbReference>
<evidence type="ECO:0000256" key="1">
    <source>
        <dbReference type="PIRNR" id="PIRNR038925"/>
    </source>
</evidence>
<evidence type="ECO:0000259" key="6">
    <source>
        <dbReference type="PROSITE" id="PS51459"/>
    </source>
</evidence>
<reference evidence="7" key="1">
    <citation type="submission" date="2019-02" db="EMBL/GenBank/DDBJ databases">
        <authorList>
            <person name="Gruber-Vodicka R. H."/>
            <person name="Seah K. B. B."/>
        </authorList>
    </citation>
    <scope>NUCLEOTIDE SEQUENCE</scope>
    <source>
        <strain evidence="7">BECK_DK161</strain>
        <strain evidence="8">BECK_DK47</strain>
    </source>
</reference>
<dbReference type="InterPro" id="IPR003812">
    <property type="entry name" value="Fido"/>
</dbReference>
<feature type="active site" evidence="3">
    <location>
        <position position="205"/>
    </location>
</feature>
<dbReference type="InterPro" id="IPR026287">
    <property type="entry name" value="SoFic-like"/>
</dbReference>
<dbReference type="InterPro" id="IPR036388">
    <property type="entry name" value="WH-like_DNA-bd_sf"/>
</dbReference>
<feature type="binding site" evidence="2">
    <location>
        <position position="247"/>
    </location>
    <ligand>
        <name>ATP</name>
        <dbReference type="ChEBI" id="CHEBI:30616"/>
    </ligand>
</feature>
<protein>
    <recommendedName>
        <fullName evidence="1">Protein adenylyltransferase</fullName>
        <ecNumber evidence="1">2.7.7.108</ecNumber>
    </recommendedName>
    <alternativeName>
        <fullName evidence="1">AMPylator</fullName>
    </alternativeName>
</protein>
<evidence type="ECO:0000256" key="5">
    <source>
        <dbReference type="SAM" id="MobiDB-lite"/>
    </source>
</evidence>
<name>A0A450SL08_9GAMM</name>
<dbReference type="Pfam" id="PF13784">
    <property type="entry name" value="Fic_N"/>
    <property type="match status" value="1"/>
</dbReference>
<evidence type="ECO:0000313" key="8">
    <source>
        <dbReference type="EMBL" id="VFJ55829.1"/>
    </source>
</evidence>
<comment type="function">
    <text evidence="1">Adenylyltransferase that mediates the addition of adenosine 5'-monophosphate (AMP) to specific residues of target proteins.</text>
</comment>
<evidence type="ECO:0000256" key="4">
    <source>
        <dbReference type="PIRSR" id="PIRSR640198-2"/>
    </source>
</evidence>
<dbReference type="PROSITE" id="PS51459">
    <property type="entry name" value="FIDO"/>
    <property type="match status" value="1"/>
</dbReference>
<keyword evidence="1" id="KW-0548">Nucleotidyltransferase</keyword>
<dbReference type="EC" id="2.7.7.108" evidence="1"/>
<dbReference type="GO" id="GO:0000287">
    <property type="term" value="F:magnesium ion binding"/>
    <property type="evidence" value="ECO:0007669"/>
    <property type="project" value="UniProtKB-UniRule"/>
</dbReference>
<dbReference type="Pfam" id="PF21248">
    <property type="entry name" value="SoFic-like_C"/>
    <property type="match status" value="1"/>
</dbReference>
<dbReference type="AlphaFoldDB" id="A0A450SL08"/>
<evidence type="ECO:0000256" key="2">
    <source>
        <dbReference type="PIRSR" id="PIRSR038925-1"/>
    </source>
</evidence>
<proteinExistence type="predicted"/>
<accession>A0A450SL08</accession>
<dbReference type="EMBL" id="CAADEY010000042">
    <property type="protein sequence ID" value="VFJ54269.1"/>
    <property type="molecule type" value="Genomic_DNA"/>
</dbReference>
<feature type="binding site" evidence="4">
    <location>
        <begin position="247"/>
        <end position="248"/>
    </location>
    <ligand>
        <name>ATP</name>
        <dbReference type="ChEBI" id="CHEBI:30616"/>
    </ligand>
</feature>
<dbReference type="EMBL" id="CAADEX010000054">
    <property type="protein sequence ID" value="VFJ55829.1"/>
    <property type="molecule type" value="Genomic_DNA"/>
</dbReference>
<dbReference type="Pfam" id="PF02661">
    <property type="entry name" value="Fic"/>
    <property type="match status" value="1"/>
</dbReference>
<organism evidence="7">
    <name type="scientific">Candidatus Kentrum sp. DK</name>
    <dbReference type="NCBI Taxonomy" id="2126562"/>
    <lineage>
        <taxon>Bacteria</taxon>
        <taxon>Pseudomonadati</taxon>
        <taxon>Pseudomonadota</taxon>
        <taxon>Gammaproteobacteria</taxon>
        <taxon>Candidatus Kentrum</taxon>
    </lineage>
</organism>
<feature type="domain" description="Fido" evidence="6">
    <location>
        <begin position="123"/>
        <end position="269"/>
    </location>
</feature>
<dbReference type="InterPro" id="IPR048770">
    <property type="entry name" value="SoFic-like_C"/>
</dbReference>
<dbReference type="GO" id="GO:0042803">
    <property type="term" value="F:protein homodimerization activity"/>
    <property type="evidence" value="ECO:0007669"/>
    <property type="project" value="UniProtKB-UniRule"/>
</dbReference>
<comment type="catalytic activity">
    <reaction evidence="1">
        <text>L-threonyl-[protein] + ATP = 3-O-(5'-adenylyl)-L-threonyl-[protein] + diphosphate</text>
        <dbReference type="Rhea" id="RHEA:54292"/>
        <dbReference type="Rhea" id="RHEA-COMP:11060"/>
        <dbReference type="Rhea" id="RHEA-COMP:13847"/>
        <dbReference type="ChEBI" id="CHEBI:30013"/>
        <dbReference type="ChEBI" id="CHEBI:30616"/>
        <dbReference type="ChEBI" id="CHEBI:33019"/>
        <dbReference type="ChEBI" id="CHEBI:138113"/>
        <dbReference type="EC" id="2.7.7.108"/>
    </reaction>
</comment>
<dbReference type="PANTHER" id="PTHR13504:SF35">
    <property type="entry name" value="PROTEIN ADENYLYLTRANSFERASE SOFIC"/>
    <property type="match status" value="1"/>
</dbReference>
<feature type="binding site" evidence="2">
    <location>
        <position position="205"/>
    </location>
    <ligand>
        <name>ATP</name>
        <dbReference type="ChEBI" id="CHEBI:30616"/>
    </ligand>
</feature>
<feature type="binding site" evidence="2">
    <location>
        <begin position="210"/>
        <end position="216"/>
    </location>
    <ligand>
        <name>ATP</name>
        <dbReference type="ChEBI" id="CHEBI:30616"/>
    </ligand>
</feature>
<dbReference type="InterPro" id="IPR025758">
    <property type="entry name" value="Fic/DOC_N"/>
</dbReference>
<dbReference type="PIRSF" id="PIRSF038925">
    <property type="entry name" value="AMP-prot_trans"/>
    <property type="match status" value="1"/>
</dbReference>
<dbReference type="GO" id="GO:0070733">
    <property type="term" value="F:AMPylase activity"/>
    <property type="evidence" value="ECO:0007669"/>
    <property type="project" value="UniProtKB-UniRule"/>
</dbReference>
<comment type="subunit">
    <text evidence="1">Homodimer.</text>
</comment>